<dbReference type="InterPro" id="IPR000209">
    <property type="entry name" value="Peptidase_S8/S53_dom"/>
</dbReference>
<keyword evidence="4 5" id="KW-0720">Serine protease</keyword>
<sequence length="554" mass="60307">MRFLLLYICLLLFLPAFAQDPGNIDVEEQKRLVYFTDKNNSPYTFSEPLLYLSPKALERRRRQNIPLTFHDLPVNPAYVDRLQEDGVTVLYTSRWFNAAVVQCSDAELQELEELPFVLSTRSLNKIALPAGVKLRRAEQKLESVAAAMAALPVLESDDYGPAFHQADMLGADELHADGFTGLGMTIAVFDAGFPGVDNIAAFSHLFQNDQLKGTYDFVAKQEHVFGASAHGTGVLSTMAAYAPGKMIGTAYAANYLLLRTEDAATEHNIEEVNWLLAAEYADSAGADIINSSLGYTVFDAPSQSYSYQDMDGNTTIVSRAADYAAATGMLVVVSAGNEGNNSWRYISAPADADSVLTVGAVDSLGTKAVFSSFGPTADGQIKPDVVALGQMAYFLNTAGNVVRGNGTSFAGPILAGFAASLWQANPGRTNMEMIQLLRQSGSNASVPDNNIGYGIPNYSRTVTALPGLSLNNAVYITNPVQRDPIVLYLGQEWLQQPVELQILDATGKQVYRQTITQSQPEQKIKLQPQQLKSGLYLCRVRTGSRFTTLRFIKL</sequence>
<evidence type="ECO:0000256" key="1">
    <source>
        <dbReference type="ARBA" id="ARBA00011073"/>
    </source>
</evidence>
<feature type="chain" id="PRO_5002416530" description="Peptidase S8" evidence="6">
    <location>
        <begin position="19"/>
        <end position="554"/>
    </location>
</feature>
<dbReference type="GO" id="GO:0006508">
    <property type="term" value="P:proteolysis"/>
    <property type="evidence" value="ECO:0007669"/>
    <property type="project" value="UniProtKB-KW"/>
</dbReference>
<evidence type="ECO:0000256" key="6">
    <source>
        <dbReference type="SAM" id="SignalP"/>
    </source>
</evidence>
<dbReference type="GO" id="GO:0004252">
    <property type="term" value="F:serine-type endopeptidase activity"/>
    <property type="evidence" value="ECO:0007669"/>
    <property type="project" value="UniProtKB-UniRule"/>
</dbReference>
<keyword evidence="3 5" id="KW-0378">Hydrolase</keyword>
<dbReference type="Pfam" id="PF18962">
    <property type="entry name" value="Por_Secre_tail"/>
    <property type="match status" value="1"/>
</dbReference>
<dbReference type="PIRSF" id="PIRSF037903">
    <property type="entry name" value="Subtilisin_rel_GFO_2223"/>
    <property type="match status" value="1"/>
</dbReference>
<evidence type="ECO:0000259" key="7">
    <source>
        <dbReference type="Pfam" id="PF00082"/>
    </source>
</evidence>
<dbReference type="Proteomes" id="UP000033109">
    <property type="component" value="Chromosome"/>
</dbReference>
<organism evidence="9 10">
    <name type="scientific">Pontibacter korlensis</name>
    <dbReference type="NCBI Taxonomy" id="400092"/>
    <lineage>
        <taxon>Bacteria</taxon>
        <taxon>Pseudomonadati</taxon>
        <taxon>Bacteroidota</taxon>
        <taxon>Cytophagia</taxon>
        <taxon>Cytophagales</taxon>
        <taxon>Hymenobacteraceae</taxon>
        <taxon>Pontibacter</taxon>
    </lineage>
</organism>
<dbReference type="PATRIC" id="fig|400092.3.peg.4171"/>
<evidence type="ECO:0000256" key="5">
    <source>
        <dbReference type="PROSITE-ProRule" id="PRU01240"/>
    </source>
</evidence>
<feature type="domain" description="Peptidase S8/S53" evidence="7">
    <location>
        <begin position="183"/>
        <end position="454"/>
    </location>
</feature>
<protein>
    <recommendedName>
        <fullName evidence="11">Peptidase S8</fullName>
    </recommendedName>
</protein>
<gene>
    <name evidence="9" type="ORF">PKOR_19065</name>
</gene>
<dbReference type="PANTHER" id="PTHR43399:SF4">
    <property type="entry name" value="CELL WALL-ASSOCIATED PROTEASE"/>
    <property type="match status" value="1"/>
</dbReference>
<keyword evidence="6" id="KW-0732">Signal</keyword>
<dbReference type="InterPro" id="IPR051048">
    <property type="entry name" value="Peptidase_S8/S53_subtilisin"/>
</dbReference>
<dbReference type="InterPro" id="IPR036852">
    <property type="entry name" value="Peptidase_S8/S53_dom_sf"/>
</dbReference>
<accession>A0A0E3ZHH7</accession>
<evidence type="ECO:0000256" key="4">
    <source>
        <dbReference type="ARBA" id="ARBA00022825"/>
    </source>
</evidence>
<feature type="domain" description="Secretion system C-terminal sorting" evidence="8">
    <location>
        <begin position="486"/>
        <end position="548"/>
    </location>
</feature>
<dbReference type="Gene3D" id="3.40.50.200">
    <property type="entry name" value="Peptidase S8/S53 domain"/>
    <property type="match status" value="1"/>
</dbReference>
<name>A0A0E3ZHH7_9BACT</name>
<dbReference type="CDD" id="cd07493">
    <property type="entry name" value="Peptidases_S8_9"/>
    <property type="match status" value="1"/>
</dbReference>
<dbReference type="NCBIfam" id="TIGR04183">
    <property type="entry name" value="Por_Secre_tail"/>
    <property type="match status" value="1"/>
</dbReference>
<comment type="similarity">
    <text evidence="1 5">Belongs to the peptidase S8 family.</text>
</comment>
<evidence type="ECO:0000256" key="3">
    <source>
        <dbReference type="ARBA" id="ARBA00022801"/>
    </source>
</evidence>
<dbReference type="RefSeq" id="WP_052738958.1">
    <property type="nucleotide sequence ID" value="NZ_CBCSCY010000011.1"/>
</dbReference>
<evidence type="ECO:0000313" key="9">
    <source>
        <dbReference type="EMBL" id="AKD04815.1"/>
    </source>
</evidence>
<dbReference type="HOGENOM" id="CLU_026626_0_0_10"/>
<dbReference type="KEGG" id="pko:PKOR_19065"/>
<dbReference type="InterPro" id="IPR017317">
    <property type="entry name" value="Pept_S8_subtilisin_bacteroid-2"/>
</dbReference>
<dbReference type="Pfam" id="PF00082">
    <property type="entry name" value="Peptidase_S8"/>
    <property type="match status" value="1"/>
</dbReference>
<evidence type="ECO:0000313" key="10">
    <source>
        <dbReference type="Proteomes" id="UP000033109"/>
    </source>
</evidence>
<dbReference type="AlphaFoldDB" id="A0A0E3ZHH7"/>
<feature type="active site" description="Charge relay system" evidence="5">
    <location>
        <position position="190"/>
    </location>
</feature>
<dbReference type="PRINTS" id="PR00723">
    <property type="entry name" value="SUBTILISIN"/>
</dbReference>
<feature type="active site" description="Charge relay system" evidence="5">
    <location>
        <position position="230"/>
    </location>
</feature>
<dbReference type="InterPro" id="IPR015500">
    <property type="entry name" value="Peptidase_S8_subtilisin-rel"/>
</dbReference>
<dbReference type="STRING" id="400092.PKOR_19065"/>
<dbReference type="PROSITE" id="PS51892">
    <property type="entry name" value="SUBTILASE"/>
    <property type="match status" value="1"/>
</dbReference>
<evidence type="ECO:0000256" key="2">
    <source>
        <dbReference type="ARBA" id="ARBA00022670"/>
    </source>
</evidence>
<evidence type="ECO:0000259" key="8">
    <source>
        <dbReference type="Pfam" id="PF18962"/>
    </source>
</evidence>
<keyword evidence="10" id="KW-1185">Reference proteome</keyword>
<proteinExistence type="inferred from homology"/>
<dbReference type="OrthoDB" id="9792152at2"/>
<keyword evidence="2 5" id="KW-0645">Protease</keyword>
<dbReference type="InterPro" id="IPR026444">
    <property type="entry name" value="Secre_tail"/>
</dbReference>
<feature type="active site" description="Charge relay system" evidence="5">
    <location>
        <position position="408"/>
    </location>
</feature>
<dbReference type="SUPFAM" id="SSF52743">
    <property type="entry name" value="Subtilisin-like"/>
    <property type="match status" value="1"/>
</dbReference>
<dbReference type="PANTHER" id="PTHR43399">
    <property type="entry name" value="SUBTILISIN-RELATED"/>
    <property type="match status" value="1"/>
</dbReference>
<dbReference type="EMBL" id="CP009621">
    <property type="protein sequence ID" value="AKD04815.1"/>
    <property type="molecule type" value="Genomic_DNA"/>
</dbReference>
<feature type="signal peptide" evidence="6">
    <location>
        <begin position="1"/>
        <end position="18"/>
    </location>
</feature>
<reference evidence="9 10" key="1">
    <citation type="journal article" date="2015" name="Sci. Rep.">
        <title>Unraveling adaptation of Pontibacter korlensis to radiation and infertility in desert through complete genome and comparative transcriptomic analysis.</title>
        <authorList>
            <person name="Dai J."/>
            <person name="Dai W."/>
            <person name="Qiu C."/>
            <person name="Yang Z."/>
            <person name="Zhang Y."/>
            <person name="Zhou M."/>
            <person name="Zhang L."/>
            <person name="Fang C."/>
            <person name="Gao Q."/>
            <person name="Yang Q."/>
            <person name="Li X."/>
            <person name="Wang Z."/>
            <person name="Wang Z."/>
            <person name="Jia Z."/>
            <person name="Chen X."/>
        </authorList>
    </citation>
    <scope>NUCLEOTIDE SEQUENCE [LARGE SCALE GENOMIC DNA]</scope>
    <source>
        <strain evidence="9 10">X14-1T</strain>
    </source>
</reference>
<evidence type="ECO:0008006" key="11">
    <source>
        <dbReference type="Google" id="ProtNLM"/>
    </source>
</evidence>